<dbReference type="Gramene" id="rna37199">
    <property type="protein sequence ID" value="RHN52511.1"/>
    <property type="gene ID" value="gene37199"/>
</dbReference>
<name>A0A396HJ14_MEDTR</name>
<protein>
    <recommendedName>
        <fullName evidence="3">Transmembrane protein</fullName>
    </recommendedName>
</protein>
<keyword evidence="1" id="KW-0472">Membrane</keyword>
<proteinExistence type="predicted"/>
<reference evidence="2" key="1">
    <citation type="journal article" date="2018" name="Nat. Plants">
        <title>Whole-genome landscape of Medicago truncatula symbiotic genes.</title>
        <authorList>
            <person name="Pecrix Y."/>
            <person name="Gamas P."/>
            <person name="Carrere S."/>
        </authorList>
    </citation>
    <scope>NUCLEOTIDE SEQUENCE</scope>
    <source>
        <tissue evidence="2">Leaves</tissue>
    </source>
</reference>
<dbReference type="Proteomes" id="UP000265566">
    <property type="component" value="Chromosome 6"/>
</dbReference>
<accession>A0A396HJ14</accession>
<gene>
    <name evidence="2" type="ORF">MtrunA17_Chr6g0481351</name>
</gene>
<evidence type="ECO:0008006" key="3">
    <source>
        <dbReference type="Google" id="ProtNLM"/>
    </source>
</evidence>
<feature type="transmembrane region" description="Helical" evidence="1">
    <location>
        <begin position="52"/>
        <end position="74"/>
    </location>
</feature>
<keyword evidence="1" id="KW-1133">Transmembrane helix</keyword>
<sequence length="76" mass="8711">MKCSLLLVQEREAKIPAPVWEVAARAAVAPPLPPRLPAVLHGKFDCKTRFKFYVLSCIIFSIYISVIRDVYLFFQK</sequence>
<evidence type="ECO:0000313" key="2">
    <source>
        <dbReference type="EMBL" id="RHN52511.1"/>
    </source>
</evidence>
<comment type="caution">
    <text evidence="2">The sequence shown here is derived from an EMBL/GenBank/DDBJ whole genome shotgun (WGS) entry which is preliminary data.</text>
</comment>
<evidence type="ECO:0000256" key="1">
    <source>
        <dbReference type="SAM" id="Phobius"/>
    </source>
</evidence>
<dbReference type="AlphaFoldDB" id="A0A396HJ14"/>
<dbReference type="EMBL" id="PSQE01000006">
    <property type="protein sequence ID" value="RHN52511.1"/>
    <property type="molecule type" value="Genomic_DNA"/>
</dbReference>
<organism evidence="2">
    <name type="scientific">Medicago truncatula</name>
    <name type="common">Barrel medic</name>
    <name type="synonym">Medicago tribuloides</name>
    <dbReference type="NCBI Taxonomy" id="3880"/>
    <lineage>
        <taxon>Eukaryota</taxon>
        <taxon>Viridiplantae</taxon>
        <taxon>Streptophyta</taxon>
        <taxon>Embryophyta</taxon>
        <taxon>Tracheophyta</taxon>
        <taxon>Spermatophyta</taxon>
        <taxon>Magnoliopsida</taxon>
        <taxon>eudicotyledons</taxon>
        <taxon>Gunneridae</taxon>
        <taxon>Pentapetalae</taxon>
        <taxon>rosids</taxon>
        <taxon>fabids</taxon>
        <taxon>Fabales</taxon>
        <taxon>Fabaceae</taxon>
        <taxon>Papilionoideae</taxon>
        <taxon>50 kb inversion clade</taxon>
        <taxon>NPAAA clade</taxon>
        <taxon>Hologalegina</taxon>
        <taxon>IRL clade</taxon>
        <taxon>Trifolieae</taxon>
        <taxon>Medicago</taxon>
    </lineage>
</organism>
<keyword evidence="1" id="KW-0812">Transmembrane</keyword>